<evidence type="ECO:0000256" key="22">
    <source>
        <dbReference type="ARBA" id="ARBA00041776"/>
    </source>
</evidence>
<comment type="cofactor">
    <cofactor evidence="2">
        <name>Mn(2+)</name>
        <dbReference type="ChEBI" id="CHEBI:29035"/>
    </cofactor>
</comment>
<dbReference type="PROSITE" id="PS50885">
    <property type="entry name" value="HAMP"/>
    <property type="match status" value="1"/>
</dbReference>
<keyword evidence="10" id="KW-0547">Nucleotide-binding</keyword>
<dbReference type="PANTHER" id="PTHR44936">
    <property type="entry name" value="SENSOR PROTEIN CREC"/>
    <property type="match status" value="1"/>
</dbReference>
<evidence type="ECO:0000256" key="13">
    <source>
        <dbReference type="ARBA" id="ARBA00022840"/>
    </source>
</evidence>
<evidence type="ECO:0000256" key="4">
    <source>
        <dbReference type="ARBA" id="ARBA00004651"/>
    </source>
</evidence>
<keyword evidence="16 23" id="KW-1133">Transmembrane helix</keyword>
<evidence type="ECO:0000256" key="2">
    <source>
        <dbReference type="ARBA" id="ARBA00001936"/>
    </source>
</evidence>
<keyword evidence="8" id="KW-0808">Transferase</keyword>
<evidence type="ECO:0000259" key="25">
    <source>
        <dbReference type="PROSITE" id="PS50885"/>
    </source>
</evidence>
<keyword evidence="27" id="KW-1185">Reference proteome</keyword>
<comment type="caution">
    <text evidence="26">The sequence shown here is derived from an EMBL/GenBank/DDBJ whole genome shotgun (WGS) entry which is preliminary data.</text>
</comment>
<feature type="transmembrane region" description="Helical" evidence="23">
    <location>
        <begin position="128"/>
        <end position="149"/>
    </location>
</feature>
<evidence type="ECO:0000256" key="15">
    <source>
        <dbReference type="ARBA" id="ARBA00022912"/>
    </source>
</evidence>
<dbReference type="SUPFAM" id="SSF47384">
    <property type="entry name" value="Homodimeric domain of signal transducing histidine kinase"/>
    <property type="match status" value="1"/>
</dbReference>
<dbReference type="Pfam" id="PF18092">
    <property type="entry name" value="DraK_HK_N"/>
    <property type="match status" value="1"/>
</dbReference>
<dbReference type="InterPro" id="IPR003661">
    <property type="entry name" value="HisK_dim/P_dom"/>
</dbReference>
<keyword evidence="14" id="KW-0460">Magnesium</keyword>
<dbReference type="Gene3D" id="3.30.565.10">
    <property type="entry name" value="Histidine kinase-like ATPase, C-terminal domain"/>
    <property type="match status" value="1"/>
</dbReference>
<dbReference type="SUPFAM" id="SSF55874">
    <property type="entry name" value="ATPase domain of HSP90 chaperone/DNA topoisomerase II/histidine kinase"/>
    <property type="match status" value="1"/>
</dbReference>
<dbReference type="InterPro" id="IPR050980">
    <property type="entry name" value="2C_sensor_his_kinase"/>
</dbReference>
<dbReference type="GO" id="GO:0000155">
    <property type="term" value="F:phosphorelay sensor kinase activity"/>
    <property type="evidence" value="ECO:0007669"/>
    <property type="project" value="InterPro"/>
</dbReference>
<keyword evidence="11 26" id="KW-0418">Kinase</keyword>
<dbReference type="GO" id="GO:0004721">
    <property type="term" value="F:phosphoprotein phosphatase activity"/>
    <property type="evidence" value="ECO:0007669"/>
    <property type="project" value="UniProtKB-KW"/>
</dbReference>
<evidence type="ECO:0000256" key="10">
    <source>
        <dbReference type="ARBA" id="ARBA00022741"/>
    </source>
</evidence>
<keyword evidence="20" id="KW-0464">Manganese</keyword>
<dbReference type="EC" id="2.7.13.3" evidence="5"/>
<name>A0A7Y9ZAQ5_9MICO</name>
<evidence type="ECO:0000256" key="8">
    <source>
        <dbReference type="ARBA" id="ARBA00022679"/>
    </source>
</evidence>
<feature type="transmembrane region" description="Helical" evidence="23">
    <location>
        <begin position="99"/>
        <end position="116"/>
    </location>
</feature>
<evidence type="ECO:0000256" key="9">
    <source>
        <dbReference type="ARBA" id="ARBA00022692"/>
    </source>
</evidence>
<dbReference type="InterPro" id="IPR036097">
    <property type="entry name" value="HisK_dim/P_sf"/>
</dbReference>
<evidence type="ECO:0000259" key="24">
    <source>
        <dbReference type="PROSITE" id="PS50109"/>
    </source>
</evidence>
<feature type="domain" description="HAMP" evidence="25">
    <location>
        <begin position="152"/>
        <end position="204"/>
    </location>
</feature>
<evidence type="ECO:0000256" key="6">
    <source>
        <dbReference type="ARBA" id="ARBA00022475"/>
    </source>
</evidence>
<evidence type="ECO:0000256" key="14">
    <source>
        <dbReference type="ARBA" id="ARBA00022842"/>
    </source>
</evidence>
<dbReference type="Gene3D" id="6.10.340.10">
    <property type="match status" value="1"/>
</dbReference>
<dbReference type="EMBL" id="JACBZO010000001">
    <property type="protein sequence ID" value="NYI40778.1"/>
    <property type="molecule type" value="Genomic_DNA"/>
</dbReference>
<reference evidence="26 27" key="1">
    <citation type="submission" date="2020-07" db="EMBL/GenBank/DDBJ databases">
        <title>Sequencing the genomes of 1000 actinobacteria strains.</title>
        <authorList>
            <person name="Klenk H.-P."/>
        </authorList>
    </citation>
    <scope>NUCLEOTIDE SEQUENCE [LARGE SCALE GENOMIC DNA]</scope>
    <source>
        <strain evidence="26 27">DSM 19970</strain>
    </source>
</reference>
<evidence type="ECO:0000256" key="11">
    <source>
        <dbReference type="ARBA" id="ARBA00022777"/>
    </source>
</evidence>
<dbReference type="Proteomes" id="UP000547973">
    <property type="component" value="Unassembled WGS sequence"/>
</dbReference>
<organism evidence="26 27">
    <name type="scientific">Demequina lutea</name>
    <dbReference type="NCBI Taxonomy" id="431489"/>
    <lineage>
        <taxon>Bacteria</taxon>
        <taxon>Bacillati</taxon>
        <taxon>Actinomycetota</taxon>
        <taxon>Actinomycetes</taxon>
        <taxon>Micrococcales</taxon>
        <taxon>Demequinaceae</taxon>
        <taxon>Demequina</taxon>
    </lineage>
</organism>
<dbReference type="InterPro" id="IPR003594">
    <property type="entry name" value="HATPase_dom"/>
</dbReference>
<keyword evidence="23" id="KW-0472">Membrane</keyword>
<evidence type="ECO:0000256" key="1">
    <source>
        <dbReference type="ARBA" id="ARBA00000085"/>
    </source>
</evidence>
<comment type="catalytic activity">
    <reaction evidence="1">
        <text>ATP + protein L-histidine = ADP + protein N-phospho-L-histidine.</text>
        <dbReference type="EC" id="2.7.13.3"/>
    </reaction>
</comment>
<dbReference type="PRINTS" id="PR00344">
    <property type="entry name" value="BCTRLSENSOR"/>
</dbReference>
<dbReference type="InterPro" id="IPR036890">
    <property type="entry name" value="HATPase_C_sf"/>
</dbReference>
<dbReference type="InterPro" id="IPR003660">
    <property type="entry name" value="HAMP_dom"/>
</dbReference>
<dbReference type="InterPro" id="IPR040868">
    <property type="entry name" value="DraK_HK_N"/>
</dbReference>
<dbReference type="PROSITE" id="PS50109">
    <property type="entry name" value="HIS_KIN"/>
    <property type="match status" value="1"/>
</dbReference>
<keyword evidence="7" id="KW-0597">Phosphoprotein</keyword>
<dbReference type="Pfam" id="PF00512">
    <property type="entry name" value="HisKA"/>
    <property type="match status" value="1"/>
</dbReference>
<evidence type="ECO:0000313" key="27">
    <source>
        <dbReference type="Proteomes" id="UP000547973"/>
    </source>
</evidence>
<dbReference type="InterPro" id="IPR005467">
    <property type="entry name" value="His_kinase_dom"/>
</dbReference>
<dbReference type="CDD" id="cd00082">
    <property type="entry name" value="HisKA"/>
    <property type="match status" value="1"/>
</dbReference>
<dbReference type="PANTHER" id="PTHR44936:SF9">
    <property type="entry name" value="SENSOR PROTEIN CREC"/>
    <property type="match status" value="1"/>
</dbReference>
<keyword evidence="15" id="KW-0904">Protein phosphatase</keyword>
<evidence type="ECO:0000313" key="26">
    <source>
        <dbReference type="EMBL" id="NYI40778.1"/>
    </source>
</evidence>
<dbReference type="AlphaFoldDB" id="A0A7Y9ZAQ5"/>
<dbReference type="SMART" id="SM00387">
    <property type="entry name" value="HATPase_c"/>
    <property type="match status" value="1"/>
</dbReference>
<dbReference type="InterPro" id="IPR004358">
    <property type="entry name" value="Sig_transdc_His_kin-like_C"/>
</dbReference>
<keyword evidence="19" id="KW-0843">Virulence</keyword>
<dbReference type="Pfam" id="PF02518">
    <property type="entry name" value="HATPase_c"/>
    <property type="match status" value="1"/>
</dbReference>
<evidence type="ECO:0000256" key="12">
    <source>
        <dbReference type="ARBA" id="ARBA00022801"/>
    </source>
</evidence>
<keyword evidence="12" id="KW-0378">Hydrolase</keyword>
<sequence>MRRRVLGATLSALAVAMVLLGIPLGIFAFQLVKGDSLRALDSRTATAARAIEVRYVAGEPLDGSILANFLSSSTGAPRYIAVTLPDGRKMSAGTEPQPSFRGSFVTDSGVVVIMAISRSEVFWEAARAVGLVLAVGVVAVLAGAAMASWQANRLAAPLVYLAASAELIGSGQTRPKLKPSGVEEIDLVADELARSADRMAARLSAERQFAADASHQLRTPLTALSMRLEEIGATTTQDEVRVEVEASLEQIERLVGVVDELLGRTRRTLGSGTELVMLSDVFEQQRSEWSAAFTKAGRKLRWGETDATVFATPGGLAQVLATLIENSLIHGGGTTTVVARASGASHAMVIEVRDQGEGVPEEIASRIFERAVTSGKGTGLGLALARDLVTADGGRLELSQRVPAVFSVFLQGVPKMVDLDTVVSHGKQESPRRRRSGG</sequence>
<dbReference type="RefSeq" id="WP_062074467.1">
    <property type="nucleotide sequence ID" value="NZ_BBRC01000003.1"/>
</dbReference>
<proteinExistence type="predicted"/>
<evidence type="ECO:0000256" key="16">
    <source>
        <dbReference type="ARBA" id="ARBA00022989"/>
    </source>
</evidence>
<accession>A0A7Y9ZAQ5</accession>
<feature type="domain" description="Histidine kinase" evidence="24">
    <location>
        <begin position="212"/>
        <end position="414"/>
    </location>
</feature>
<dbReference type="GO" id="GO:0005886">
    <property type="term" value="C:plasma membrane"/>
    <property type="evidence" value="ECO:0007669"/>
    <property type="project" value="UniProtKB-SubCell"/>
</dbReference>
<dbReference type="GO" id="GO:0005524">
    <property type="term" value="F:ATP binding"/>
    <property type="evidence" value="ECO:0007669"/>
    <property type="project" value="UniProtKB-KW"/>
</dbReference>
<evidence type="ECO:0000256" key="19">
    <source>
        <dbReference type="ARBA" id="ARBA00023026"/>
    </source>
</evidence>
<keyword evidence="6" id="KW-1003">Cell membrane</keyword>
<evidence type="ECO:0000256" key="23">
    <source>
        <dbReference type="SAM" id="Phobius"/>
    </source>
</evidence>
<evidence type="ECO:0000256" key="3">
    <source>
        <dbReference type="ARBA" id="ARBA00001946"/>
    </source>
</evidence>
<dbReference type="SMART" id="SM00388">
    <property type="entry name" value="HisKA"/>
    <property type="match status" value="1"/>
</dbReference>
<keyword evidence="18" id="KW-0346">Stress response</keyword>
<evidence type="ECO:0000256" key="20">
    <source>
        <dbReference type="ARBA" id="ARBA00023211"/>
    </source>
</evidence>
<comment type="cofactor">
    <cofactor evidence="3">
        <name>Mg(2+)</name>
        <dbReference type="ChEBI" id="CHEBI:18420"/>
    </cofactor>
</comment>
<evidence type="ECO:0000256" key="18">
    <source>
        <dbReference type="ARBA" id="ARBA00023016"/>
    </source>
</evidence>
<protein>
    <recommendedName>
        <fullName evidence="21">Signal transduction histidine-protein kinase/phosphatase MprB</fullName>
        <ecNumber evidence="5">2.7.13.3</ecNumber>
    </recommendedName>
    <alternativeName>
        <fullName evidence="22">Mycobacterial persistence regulator B</fullName>
    </alternativeName>
</protein>
<gene>
    <name evidence="26" type="ORF">BKA03_000897</name>
</gene>
<dbReference type="Gene3D" id="1.10.287.130">
    <property type="match status" value="1"/>
</dbReference>
<dbReference type="OrthoDB" id="5499837at2"/>
<evidence type="ECO:0000256" key="17">
    <source>
        <dbReference type="ARBA" id="ARBA00023012"/>
    </source>
</evidence>
<keyword evidence="17" id="KW-0902">Two-component regulatory system</keyword>
<keyword evidence="13" id="KW-0067">ATP-binding</keyword>
<evidence type="ECO:0000256" key="21">
    <source>
        <dbReference type="ARBA" id="ARBA00040454"/>
    </source>
</evidence>
<evidence type="ECO:0000256" key="7">
    <source>
        <dbReference type="ARBA" id="ARBA00022553"/>
    </source>
</evidence>
<comment type="subcellular location">
    <subcellularLocation>
        <location evidence="4">Cell membrane</location>
        <topology evidence="4">Multi-pass membrane protein</topology>
    </subcellularLocation>
</comment>
<keyword evidence="9 23" id="KW-0812">Transmembrane</keyword>
<evidence type="ECO:0000256" key="5">
    <source>
        <dbReference type="ARBA" id="ARBA00012438"/>
    </source>
</evidence>